<reference evidence="10" key="2">
    <citation type="submission" date="2020-09" db="EMBL/GenBank/DDBJ databases">
        <authorList>
            <person name="Sun Q."/>
            <person name="Kim S."/>
        </authorList>
    </citation>
    <scope>NUCLEOTIDE SEQUENCE</scope>
    <source>
        <strain evidence="10">KCTC 32437</strain>
    </source>
</reference>
<dbReference type="Gene3D" id="3.40.109.10">
    <property type="entry name" value="NADH Oxidase"/>
    <property type="match status" value="1"/>
</dbReference>
<evidence type="ECO:0000256" key="8">
    <source>
        <dbReference type="PIRSR" id="PIRSR000232-1"/>
    </source>
</evidence>
<protein>
    <recommendedName>
        <fullName evidence="7">Putative NAD(P)H nitroreductase</fullName>
        <ecNumber evidence="7">1.-.-.-</ecNumber>
    </recommendedName>
</protein>
<sequence>MPANETLRDYLLTRRSVGLAFLKDPGPSADELETMLRIATRVPDHGKLAPWRLVIFAGDARAEAGEKLAAIASRRNPAVEAAALDAERRQFLPAPLTIGVISTAREHPKIPEFEQLISAGNVAFNLVHAAYAMGFAAQWVTRWFAYDDEAATTLGAGAGERFVGFVHIGTPATTIEDRPRPDIGDVVTYWQG</sequence>
<dbReference type="InterPro" id="IPR029479">
    <property type="entry name" value="Nitroreductase"/>
</dbReference>
<dbReference type="InterPro" id="IPR000415">
    <property type="entry name" value="Nitroreductase-like"/>
</dbReference>
<keyword evidence="4 7" id="KW-0521">NADP</keyword>
<dbReference type="Proteomes" id="UP000646579">
    <property type="component" value="Unassembled WGS sequence"/>
</dbReference>
<feature type="domain" description="Nitroreductase" evidence="9">
    <location>
        <begin position="13"/>
        <end position="169"/>
    </location>
</feature>
<dbReference type="PIRSF" id="PIRSF000232">
    <property type="entry name" value="YdjA"/>
    <property type="match status" value="1"/>
</dbReference>
<keyword evidence="2 7" id="KW-0285">Flavoprotein</keyword>
<feature type="binding site" evidence="8">
    <location>
        <position position="41"/>
    </location>
    <ligand>
        <name>FMN</name>
        <dbReference type="ChEBI" id="CHEBI:58210"/>
        <note>ligand shared between dimeric partners</note>
    </ligand>
</feature>
<evidence type="ECO:0000313" key="11">
    <source>
        <dbReference type="Proteomes" id="UP000646579"/>
    </source>
</evidence>
<comment type="caution">
    <text evidence="10">The sequence shown here is derived from an EMBL/GenBank/DDBJ whole genome shotgun (WGS) entry which is preliminary data.</text>
</comment>
<dbReference type="PANTHER" id="PTHR43821">
    <property type="entry name" value="NAD(P)H NITROREDUCTASE YDJA-RELATED"/>
    <property type="match status" value="1"/>
</dbReference>
<comment type="cofactor">
    <cofactor evidence="8">
        <name>FMN</name>
        <dbReference type="ChEBI" id="CHEBI:58210"/>
    </cofactor>
    <text evidence="8">Binds 1 FMN per subunit.</text>
</comment>
<evidence type="ECO:0000256" key="1">
    <source>
        <dbReference type="ARBA" id="ARBA00007118"/>
    </source>
</evidence>
<dbReference type="InterPro" id="IPR026021">
    <property type="entry name" value="YdjA-like"/>
</dbReference>
<evidence type="ECO:0000256" key="7">
    <source>
        <dbReference type="PIRNR" id="PIRNR000232"/>
    </source>
</evidence>
<comment type="similarity">
    <text evidence="1 7">Belongs to the nitroreductase family.</text>
</comment>
<dbReference type="InterPro" id="IPR052530">
    <property type="entry name" value="NAD(P)H_nitroreductase"/>
</dbReference>
<evidence type="ECO:0000256" key="6">
    <source>
        <dbReference type="ARBA" id="ARBA00023027"/>
    </source>
</evidence>
<feature type="binding site" evidence="8">
    <location>
        <position position="45"/>
    </location>
    <ligand>
        <name>FMN</name>
        <dbReference type="ChEBI" id="CHEBI:58210"/>
        <note>ligand shared between dimeric partners</note>
    </ligand>
</feature>
<proteinExistence type="inferred from homology"/>
<dbReference type="SUPFAM" id="SSF55469">
    <property type="entry name" value="FMN-dependent nitroreductase-like"/>
    <property type="match status" value="1"/>
</dbReference>
<evidence type="ECO:0000256" key="2">
    <source>
        <dbReference type="ARBA" id="ARBA00022630"/>
    </source>
</evidence>
<feature type="binding site" description="in other chain" evidence="8">
    <location>
        <begin position="139"/>
        <end position="141"/>
    </location>
    <ligand>
        <name>FMN</name>
        <dbReference type="ChEBI" id="CHEBI:58210"/>
        <note>ligand shared between dimeric partners</note>
    </ligand>
</feature>
<dbReference type="AlphaFoldDB" id="A0A918SDY6"/>
<keyword evidence="5 7" id="KW-0560">Oxidoreductase</keyword>
<name>A0A918SDY6_9HYPH</name>
<dbReference type="EMBL" id="BMZE01000004">
    <property type="protein sequence ID" value="GHA36989.1"/>
    <property type="molecule type" value="Genomic_DNA"/>
</dbReference>
<gene>
    <name evidence="10" type="ORF">GCM10007989_36420</name>
</gene>
<accession>A0A918SDY6</accession>
<evidence type="ECO:0000256" key="5">
    <source>
        <dbReference type="ARBA" id="ARBA00023002"/>
    </source>
</evidence>
<organism evidence="10 11">
    <name type="scientific">Devosia pacifica</name>
    <dbReference type="NCBI Taxonomy" id="1335967"/>
    <lineage>
        <taxon>Bacteria</taxon>
        <taxon>Pseudomonadati</taxon>
        <taxon>Pseudomonadota</taxon>
        <taxon>Alphaproteobacteria</taxon>
        <taxon>Hyphomicrobiales</taxon>
        <taxon>Devosiaceae</taxon>
        <taxon>Devosia</taxon>
    </lineage>
</organism>
<evidence type="ECO:0000256" key="4">
    <source>
        <dbReference type="ARBA" id="ARBA00022857"/>
    </source>
</evidence>
<evidence type="ECO:0000256" key="3">
    <source>
        <dbReference type="ARBA" id="ARBA00022643"/>
    </source>
</evidence>
<dbReference type="PANTHER" id="PTHR43821:SF1">
    <property type="entry name" value="NAD(P)H NITROREDUCTASE YDJA-RELATED"/>
    <property type="match status" value="1"/>
</dbReference>
<reference evidence="10" key="1">
    <citation type="journal article" date="2014" name="Int. J. Syst. Evol. Microbiol.">
        <title>Complete genome sequence of Corynebacterium casei LMG S-19264T (=DSM 44701T), isolated from a smear-ripened cheese.</title>
        <authorList>
            <consortium name="US DOE Joint Genome Institute (JGI-PGF)"/>
            <person name="Walter F."/>
            <person name="Albersmeier A."/>
            <person name="Kalinowski J."/>
            <person name="Ruckert C."/>
        </authorList>
    </citation>
    <scope>NUCLEOTIDE SEQUENCE</scope>
    <source>
        <strain evidence="10">KCTC 32437</strain>
    </source>
</reference>
<dbReference type="GO" id="GO:0016491">
    <property type="term" value="F:oxidoreductase activity"/>
    <property type="evidence" value="ECO:0007669"/>
    <property type="project" value="UniProtKB-UniRule"/>
</dbReference>
<feature type="binding site" description="in other chain" evidence="8">
    <location>
        <begin position="14"/>
        <end position="16"/>
    </location>
    <ligand>
        <name>FMN</name>
        <dbReference type="ChEBI" id="CHEBI:58210"/>
        <note>ligand shared between dimeric partners</note>
    </ligand>
</feature>
<dbReference type="RefSeq" id="WP_189427210.1">
    <property type="nucleotide sequence ID" value="NZ_BMZE01000004.1"/>
</dbReference>
<dbReference type="CDD" id="cd02135">
    <property type="entry name" value="YdjA-like"/>
    <property type="match status" value="1"/>
</dbReference>
<evidence type="ECO:0000259" key="9">
    <source>
        <dbReference type="Pfam" id="PF00881"/>
    </source>
</evidence>
<dbReference type="EC" id="1.-.-.-" evidence="7"/>
<keyword evidence="3 7" id="KW-0288">FMN</keyword>
<keyword evidence="11" id="KW-1185">Reference proteome</keyword>
<keyword evidence="6 7" id="KW-0520">NAD</keyword>
<dbReference type="Pfam" id="PF00881">
    <property type="entry name" value="Nitroreductase"/>
    <property type="match status" value="1"/>
</dbReference>
<evidence type="ECO:0000313" key="10">
    <source>
        <dbReference type="EMBL" id="GHA36989.1"/>
    </source>
</evidence>